<proteinExistence type="predicted"/>
<sequence length="90" mass="9925">FRSFGQSFEATGLILNPDGSEDDKMLSYLQAIVADRINEASFSKEKDNESSNQDLDNEPNPNNNELDIESVMDCNSEDLVGYDSGDMGPL</sequence>
<protein>
    <submittedName>
        <fullName evidence="2">26117_t:CDS:1</fullName>
    </submittedName>
</protein>
<name>A0ABN7UPL6_GIGMA</name>
<reference evidence="2 3" key="1">
    <citation type="submission" date="2021-06" db="EMBL/GenBank/DDBJ databases">
        <authorList>
            <person name="Kallberg Y."/>
            <person name="Tangrot J."/>
            <person name="Rosling A."/>
        </authorList>
    </citation>
    <scope>NUCLEOTIDE SEQUENCE [LARGE SCALE GENOMIC DNA]</scope>
    <source>
        <strain evidence="2 3">120-4 pot B 10/14</strain>
    </source>
</reference>
<feature type="compositionally biased region" description="Basic and acidic residues" evidence="1">
    <location>
        <begin position="40"/>
        <end position="49"/>
    </location>
</feature>
<feature type="region of interest" description="Disordered" evidence="1">
    <location>
        <begin position="40"/>
        <end position="90"/>
    </location>
</feature>
<feature type="non-terminal residue" evidence="2">
    <location>
        <position position="1"/>
    </location>
</feature>
<gene>
    <name evidence="2" type="ORF">GMARGA_LOCUS9159</name>
</gene>
<evidence type="ECO:0000313" key="2">
    <source>
        <dbReference type="EMBL" id="CAG8647168.1"/>
    </source>
</evidence>
<dbReference type="Proteomes" id="UP000789901">
    <property type="component" value="Unassembled WGS sequence"/>
</dbReference>
<accession>A0ABN7UPL6</accession>
<evidence type="ECO:0000256" key="1">
    <source>
        <dbReference type="SAM" id="MobiDB-lite"/>
    </source>
</evidence>
<keyword evidence="3" id="KW-1185">Reference proteome</keyword>
<comment type="caution">
    <text evidence="2">The sequence shown here is derived from an EMBL/GenBank/DDBJ whole genome shotgun (WGS) entry which is preliminary data.</text>
</comment>
<organism evidence="2 3">
    <name type="scientific">Gigaspora margarita</name>
    <dbReference type="NCBI Taxonomy" id="4874"/>
    <lineage>
        <taxon>Eukaryota</taxon>
        <taxon>Fungi</taxon>
        <taxon>Fungi incertae sedis</taxon>
        <taxon>Mucoromycota</taxon>
        <taxon>Glomeromycotina</taxon>
        <taxon>Glomeromycetes</taxon>
        <taxon>Diversisporales</taxon>
        <taxon>Gigasporaceae</taxon>
        <taxon>Gigaspora</taxon>
    </lineage>
</organism>
<dbReference type="EMBL" id="CAJVQB010004849">
    <property type="protein sequence ID" value="CAG8647168.1"/>
    <property type="molecule type" value="Genomic_DNA"/>
</dbReference>
<evidence type="ECO:0000313" key="3">
    <source>
        <dbReference type="Proteomes" id="UP000789901"/>
    </source>
</evidence>